<evidence type="ECO:0000313" key="3">
    <source>
        <dbReference type="Proteomes" id="UP000253472"/>
    </source>
</evidence>
<sequence>MPSERPFELRGLSAPEELSSPLSMGRDLRDTESSELPQAPMGGICVVNHSPIKKGQFRIVKNLNHPD</sequence>
<dbReference type="EMBL" id="QLNQ01000027">
    <property type="protein sequence ID" value="RCK59342.1"/>
    <property type="molecule type" value="Genomic_DNA"/>
</dbReference>
<protein>
    <submittedName>
        <fullName evidence="2">Uncharacterized protein</fullName>
    </submittedName>
</protein>
<dbReference type="AlphaFoldDB" id="A0A367Y2R7"/>
<keyword evidence="3" id="KW-1185">Reference proteome</keyword>
<comment type="caution">
    <text evidence="2">The sequence shown here is derived from an EMBL/GenBank/DDBJ whole genome shotgun (WGS) entry which is preliminary data.</text>
</comment>
<gene>
    <name evidence="2" type="ORF">Cantr_07548</name>
</gene>
<evidence type="ECO:0000313" key="2">
    <source>
        <dbReference type="EMBL" id="RCK59342.1"/>
    </source>
</evidence>
<reference evidence="2 3" key="1">
    <citation type="submission" date="2018-06" db="EMBL/GenBank/DDBJ databases">
        <title>Whole genome sequencing of Candida tropicalis (genome annotated by CSBL at Korea University).</title>
        <authorList>
            <person name="Ahn J."/>
        </authorList>
    </citation>
    <scope>NUCLEOTIDE SEQUENCE [LARGE SCALE GENOMIC DNA]</scope>
    <source>
        <strain evidence="2 3">ATCC 20962</strain>
    </source>
</reference>
<organism evidence="2 3">
    <name type="scientific">Candida viswanathii</name>
    <dbReference type="NCBI Taxonomy" id="5486"/>
    <lineage>
        <taxon>Eukaryota</taxon>
        <taxon>Fungi</taxon>
        <taxon>Dikarya</taxon>
        <taxon>Ascomycota</taxon>
        <taxon>Saccharomycotina</taxon>
        <taxon>Pichiomycetes</taxon>
        <taxon>Debaryomycetaceae</taxon>
        <taxon>Candida/Lodderomyces clade</taxon>
        <taxon>Candida</taxon>
    </lineage>
</organism>
<evidence type="ECO:0000256" key="1">
    <source>
        <dbReference type="SAM" id="MobiDB-lite"/>
    </source>
</evidence>
<feature type="compositionally biased region" description="Low complexity" evidence="1">
    <location>
        <begin position="12"/>
        <end position="23"/>
    </location>
</feature>
<name>A0A367Y2R7_9ASCO</name>
<accession>A0A367Y2R7</accession>
<proteinExistence type="predicted"/>
<dbReference type="Proteomes" id="UP000253472">
    <property type="component" value="Unassembled WGS sequence"/>
</dbReference>
<feature type="region of interest" description="Disordered" evidence="1">
    <location>
        <begin position="1"/>
        <end position="43"/>
    </location>
</feature>